<dbReference type="PROSITE" id="PS50405">
    <property type="entry name" value="GST_CTER"/>
    <property type="match status" value="1"/>
</dbReference>
<dbReference type="SUPFAM" id="SSF47616">
    <property type="entry name" value="GST C-terminal domain-like"/>
    <property type="match status" value="1"/>
</dbReference>
<dbReference type="InterPro" id="IPR016639">
    <property type="entry name" value="GST_Omega/GSH"/>
</dbReference>
<dbReference type="PANTHER" id="PTHR32419:SF6">
    <property type="entry name" value="GLUTATHIONE S-TRANSFERASE OMEGA-LIKE 1-RELATED"/>
    <property type="match status" value="1"/>
</dbReference>
<dbReference type="FunFam" id="3.40.30.10:FF:000198">
    <property type="entry name" value="Glutathione S-transferase family protein"/>
    <property type="match status" value="1"/>
</dbReference>
<dbReference type="GO" id="GO:0004364">
    <property type="term" value="F:glutathione transferase activity"/>
    <property type="evidence" value="ECO:0007669"/>
    <property type="project" value="InterPro"/>
</dbReference>
<dbReference type="SUPFAM" id="SSF52833">
    <property type="entry name" value="Thioredoxin-like"/>
    <property type="match status" value="1"/>
</dbReference>
<evidence type="ECO:0000313" key="5">
    <source>
        <dbReference type="EMBL" id="CAA7402141.1"/>
    </source>
</evidence>
<evidence type="ECO:0000256" key="1">
    <source>
        <dbReference type="PIRSR" id="PIRSR015753-1"/>
    </source>
</evidence>
<feature type="domain" description="GST C-terminal" evidence="4">
    <location>
        <begin position="169"/>
        <end position="296"/>
    </location>
</feature>
<keyword evidence="6" id="KW-1185">Reference proteome</keyword>
<dbReference type="OrthoDB" id="2309723at2759"/>
<gene>
    <name evidence="5" type="ORF">SI8410_09012819</name>
</gene>
<dbReference type="SFLD" id="SFLDG01206">
    <property type="entry name" value="Xi.1"/>
    <property type="match status" value="1"/>
</dbReference>
<feature type="site" description="Lowers pKa of active site Cys" evidence="3">
    <location>
        <position position="250"/>
    </location>
</feature>
<feature type="binding site" evidence="2">
    <location>
        <position position="89"/>
    </location>
    <ligand>
        <name>glutathione</name>
        <dbReference type="ChEBI" id="CHEBI:57925"/>
    </ligand>
</feature>
<protein>
    <recommendedName>
        <fullName evidence="4">GST C-terminal domain-containing protein</fullName>
    </recommendedName>
</protein>
<dbReference type="CDD" id="cd03190">
    <property type="entry name" value="GST_C_Omega_like"/>
    <property type="match status" value="1"/>
</dbReference>
<name>A0A7I8KWV5_SPIIN</name>
<dbReference type="InterPro" id="IPR036249">
    <property type="entry name" value="Thioredoxin-like_sf"/>
</dbReference>
<dbReference type="InterPro" id="IPR036282">
    <property type="entry name" value="Glutathione-S-Trfase_C_sf"/>
</dbReference>
<evidence type="ECO:0000256" key="2">
    <source>
        <dbReference type="PIRSR" id="PIRSR015753-2"/>
    </source>
</evidence>
<feature type="active site" description="Proton donor/acceptor" evidence="1">
    <location>
        <position position="192"/>
    </location>
</feature>
<organism evidence="5 6">
    <name type="scientific">Spirodela intermedia</name>
    <name type="common">Intermediate duckweed</name>
    <dbReference type="NCBI Taxonomy" id="51605"/>
    <lineage>
        <taxon>Eukaryota</taxon>
        <taxon>Viridiplantae</taxon>
        <taxon>Streptophyta</taxon>
        <taxon>Embryophyta</taxon>
        <taxon>Tracheophyta</taxon>
        <taxon>Spermatophyta</taxon>
        <taxon>Magnoliopsida</taxon>
        <taxon>Liliopsida</taxon>
        <taxon>Araceae</taxon>
        <taxon>Lemnoideae</taxon>
        <taxon>Spirodela</taxon>
    </lineage>
</organism>
<feature type="site" description="Lowers pKa of active site Cys" evidence="3">
    <location>
        <position position="293"/>
    </location>
</feature>
<dbReference type="FunFam" id="1.20.1050.10:FF:000037">
    <property type="entry name" value="Glutathione S-transferase family protein"/>
    <property type="match status" value="1"/>
</dbReference>
<proteinExistence type="predicted"/>
<evidence type="ECO:0000313" key="6">
    <source>
        <dbReference type="Proteomes" id="UP000663760"/>
    </source>
</evidence>
<dbReference type="Pfam" id="PF13409">
    <property type="entry name" value="GST_N_2"/>
    <property type="match status" value="1"/>
</dbReference>
<dbReference type="InterPro" id="IPR040079">
    <property type="entry name" value="Glutathione_S-Trfase"/>
</dbReference>
<dbReference type="EMBL" id="LR746272">
    <property type="protein sequence ID" value="CAA7402141.1"/>
    <property type="molecule type" value="Genomic_DNA"/>
</dbReference>
<dbReference type="AlphaFoldDB" id="A0A7I8KWV5"/>
<dbReference type="Pfam" id="PF13410">
    <property type="entry name" value="GST_C_2"/>
    <property type="match status" value="1"/>
</dbReference>
<accession>A0A7I8KWV5</accession>
<dbReference type="Gene3D" id="1.20.1050.10">
    <property type="match status" value="1"/>
</dbReference>
<feature type="binding site" evidence="2">
    <location>
        <begin position="144"/>
        <end position="145"/>
    </location>
    <ligand>
        <name>glutathione</name>
        <dbReference type="ChEBI" id="CHEBI:57925"/>
    </ligand>
</feature>
<dbReference type="InterPro" id="IPR010987">
    <property type="entry name" value="Glutathione-S-Trfase_C-like"/>
</dbReference>
<dbReference type="Proteomes" id="UP000663760">
    <property type="component" value="Chromosome 9"/>
</dbReference>
<dbReference type="PANTHER" id="PTHR32419">
    <property type="entry name" value="GLUTATHIONYL-HYDROQUINONE REDUCTASE"/>
    <property type="match status" value="1"/>
</dbReference>
<reference evidence="5" key="1">
    <citation type="submission" date="2020-02" db="EMBL/GenBank/DDBJ databases">
        <authorList>
            <person name="Scholz U."/>
            <person name="Mascher M."/>
            <person name="Fiebig A."/>
        </authorList>
    </citation>
    <scope>NUCLEOTIDE SEQUENCE</scope>
</reference>
<evidence type="ECO:0000256" key="3">
    <source>
        <dbReference type="PIRSR" id="PIRSR015753-3"/>
    </source>
</evidence>
<feature type="binding site" evidence="2">
    <location>
        <begin position="126"/>
        <end position="129"/>
    </location>
    <ligand>
        <name>glutathione</name>
        <dbReference type="ChEBI" id="CHEBI:57925"/>
    </ligand>
</feature>
<sequence>MAGSELDEMTESGAFNRTPSTFRNFISRDEESPFPAEAGRYHLYVSYACPWASRCLAFLKIKGLGDAISYTSVKPIWGRTKESDEHFGWLFPSSSTEEPGAEPDPLNGAKSIRELYELASSNYSGKYTVPVLWDKKNKTIVSNESGEIIRMLNTEFNGIAKNAALDLYPAHLRAQIDEVNEWVYDGINNGVYRCGFAKKQGPYDEAVKKLYEAMDRCEEILSKQRYICGDALTEADIRLFVTLIRFDEVYAVHFKCNKKLLREYPNIFNYTKEIYQIPGMSSTVHMQHIKRHYYGSHPSINPFGIIPVGPGVDFSSPHGRDRFGP</sequence>
<dbReference type="InterPro" id="IPR047047">
    <property type="entry name" value="GST_Omega-like_C"/>
</dbReference>
<dbReference type="SFLD" id="SFLDS00019">
    <property type="entry name" value="Glutathione_Transferase_(cytos"/>
    <property type="match status" value="1"/>
</dbReference>
<evidence type="ECO:0000259" key="4">
    <source>
        <dbReference type="PROSITE" id="PS50405"/>
    </source>
</evidence>
<dbReference type="PIRSF" id="PIRSF015753">
    <property type="entry name" value="GST"/>
    <property type="match status" value="1"/>
</dbReference>
<dbReference type="SFLD" id="SFLDG01148">
    <property type="entry name" value="Xi_(cytGST)"/>
    <property type="match status" value="1"/>
</dbReference>
<dbReference type="Gene3D" id="3.40.30.10">
    <property type="entry name" value="Glutaredoxin"/>
    <property type="match status" value="1"/>
</dbReference>
<feature type="active site" description="Nucleophile" evidence="1">
    <location>
        <position position="49"/>
    </location>
</feature>
<dbReference type="GO" id="GO:0005737">
    <property type="term" value="C:cytoplasm"/>
    <property type="evidence" value="ECO:0007669"/>
    <property type="project" value="TreeGrafter"/>
</dbReference>
<dbReference type="InterPro" id="IPR004045">
    <property type="entry name" value="Glutathione_S-Trfase_N"/>
</dbReference>